<evidence type="ECO:0000313" key="3">
    <source>
        <dbReference type="EMBL" id="KAI1856263.1"/>
    </source>
</evidence>
<gene>
    <name evidence="3" type="ORF">JX265_011775</name>
</gene>
<dbReference type="Gene3D" id="3.40.50.150">
    <property type="entry name" value="Vaccinia Virus protein VP39"/>
    <property type="match status" value="1"/>
</dbReference>
<comment type="caution">
    <text evidence="3">The sequence shown here is derived from an EMBL/GenBank/DDBJ whole genome shotgun (WGS) entry which is preliminary data.</text>
</comment>
<keyword evidence="4" id="KW-1185">Reference proteome</keyword>
<proteinExistence type="inferred from homology"/>
<evidence type="ECO:0000259" key="2">
    <source>
        <dbReference type="Pfam" id="PF13649"/>
    </source>
</evidence>
<dbReference type="CDD" id="cd02440">
    <property type="entry name" value="AdoMet_MTases"/>
    <property type="match status" value="1"/>
</dbReference>
<comment type="similarity">
    <text evidence="1">Belongs to the methyltransferase superfamily. LaeA methyltransferase family.</text>
</comment>
<feature type="domain" description="Methyltransferase" evidence="2">
    <location>
        <begin position="54"/>
        <end position="162"/>
    </location>
</feature>
<dbReference type="SUPFAM" id="SSF53335">
    <property type="entry name" value="S-adenosyl-L-methionine-dependent methyltransferases"/>
    <property type="match status" value="1"/>
</dbReference>
<name>A0A9Q0AKA7_9PEZI</name>
<dbReference type="EMBL" id="JAFIMR010000045">
    <property type="protein sequence ID" value="KAI1856263.1"/>
    <property type="molecule type" value="Genomic_DNA"/>
</dbReference>
<dbReference type="PANTHER" id="PTHR43591:SF110">
    <property type="entry name" value="RHODANESE DOMAIN-CONTAINING PROTEIN"/>
    <property type="match status" value="1"/>
</dbReference>
<dbReference type="PANTHER" id="PTHR43591">
    <property type="entry name" value="METHYLTRANSFERASE"/>
    <property type="match status" value="1"/>
</dbReference>
<accession>A0A9Q0AKA7</accession>
<evidence type="ECO:0000313" key="4">
    <source>
        <dbReference type="Proteomes" id="UP000829685"/>
    </source>
</evidence>
<dbReference type="InterPro" id="IPR041698">
    <property type="entry name" value="Methyltransf_25"/>
</dbReference>
<protein>
    <recommendedName>
        <fullName evidence="2">Methyltransferase domain-containing protein</fullName>
    </recommendedName>
</protein>
<dbReference type="AlphaFoldDB" id="A0A9Q0AKA7"/>
<sequence length="271" mass="29441">MASSSSTEFAQVKKEYDEQAPSYNALLKLPFGVLESQLFISAAAGDGFCKNASVLDLGGGTGLRARQVLEAGAARVDVVDISDEMMAVGKRDAEVLMGPQESGRLRWFHGDVSKPLFGEQGVVGLCPPYDLVMANWIFDHIDSPDVLEALWRNIAAAVRPGGRFVGVRACDPRCEAMKTGKYGPTCQDFVEFAGGIYYSSTIPVSGAPSVHLENASLQVSYSGSTEMHERYGFCDVKSEPCENAEVVKSDPGFWQLWIERPGFVVVKAQKR</sequence>
<evidence type="ECO:0000256" key="1">
    <source>
        <dbReference type="ARBA" id="ARBA00038158"/>
    </source>
</evidence>
<dbReference type="InterPro" id="IPR029063">
    <property type="entry name" value="SAM-dependent_MTases_sf"/>
</dbReference>
<dbReference type="Proteomes" id="UP000829685">
    <property type="component" value="Unassembled WGS sequence"/>
</dbReference>
<dbReference type="Pfam" id="PF13649">
    <property type="entry name" value="Methyltransf_25"/>
    <property type="match status" value="1"/>
</dbReference>
<organism evidence="3 4">
    <name type="scientific">Neoarthrinium moseri</name>
    <dbReference type="NCBI Taxonomy" id="1658444"/>
    <lineage>
        <taxon>Eukaryota</taxon>
        <taxon>Fungi</taxon>
        <taxon>Dikarya</taxon>
        <taxon>Ascomycota</taxon>
        <taxon>Pezizomycotina</taxon>
        <taxon>Sordariomycetes</taxon>
        <taxon>Xylariomycetidae</taxon>
        <taxon>Amphisphaeriales</taxon>
        <taxon>Apiosporaceae</taxon>
        <taxon>Neoarthrinium</taxon>
    </lineage>
</organism>
<reference evidence="3" key="1">
    <citation type="submission" date="2021-03" db="EMBL/GenBank/DDBJ databases">
        <title>Revisited historic fungal species revealed as producer of novel bioactive compounds through whole genome sequencing and comparative genomics.</title>
        <authorList>
            <person name="Vignolle G.A."/>
            <person name="Hochenegger N."/>
            <person name="Mach R.L."/>
            <person name="Mach-Aigner A.R."/>
            <person name="Javad Rahimi M."/>
            <person name="Salim K.A."/>
            <person name="Chan C.M."/>
            <person name="Lim L.B.L."/>
            <person name="Cai F."/>
            <person name="Druzhinina I.S."/>
            <person name="U'Ren J.M."/>
            <person name="Derntl C."/>
        </authorList>
    </citation>
    <scope>NUCLEOTIDE SEQUENCE</scope>
    <source>
        <strain evidence="3">TUCIM 5799</strain>
    </source>
</reference>